<comment type="caution">
    <text evidence="2">The sequence shown here is derived from an EMBL/GenBank/DDBJ whole genome shotgun (WGS) entry which is preliminary data.</text>
</comment>
<proteinExistence type="predicted"/>
<feature type="transmembrane region" description="Helical" evidence="1">
    <location>
        <begin position="12"/>
        <end position="34"/>
    </location>
</feature>
<accession>A0A7V4KBI9</accession>
<keyword evidence="1" id="KW-0472">Membrane</keyword>
<sequence length="361" mass="41189">MRKRFGYTFVEVLTSLIVISIFFAILTMVMDMTLRSYRVSKSTLYSLYANSYVNFLFDVIEGELKWAGSGSALFVNQSNKNLRLLRPVFTPGNAGSYTRPGTVYRDITDHLWLGDSIDIEKTNDGFVIYITYVITYPVTFKRNSDGTYSPLQSGYLGPAGWAILTTALSPSSDGYQPRYAKLRYYLNGKPFSGGNVSPSDRFTLKEINLAVQSVELDLLPTDNFVYPIARFKNAVLNNGYVTRSFRQVRIEYRASEKRFVMTRFMPALDLTTNYFPVTLLENVEHVEAYLVYDQGGNTNKIRFDNRSDWNTYKNSSEIKAIKDKIIGIELKVKWKMPWSDIVGSTGEVEKTKFIILPHGVK</sequence>
<gene>
    <name evidence="2" type="ORF">ENT78_00065</name>
</gene>
<name>A0A7V4KBI9_FERPE</name>
<keyword evidence="1" id="KW-1133">Transmembrane helix</keyword>
<dbReference type="EMBL" id="DSZZ01000006">
    <property type="protein sequence ID" value="HGU51919.1"/>
    <property type="molecule type" value="Genomic_DNA"/>
</dbReference>
<evidence type="ECO:0000256" key="1">
    <source>
        <dbReference type="SAM" id="Phobius"/>
    </source>
</evidence>
<protein>
    <submittedName>
        <fullName evidence="2">Uncharacterized protein</fullName>
    </submittedName>
</protein>
<organism evidence="2">
    <name type="scientific">Fervidobacterium pennivorans</name>
    <dbReference type="NCBI Taxonomy" id="93466"/>
    <lineage>
        <taxon>Bacteria</taxon>
        <taxon>Thermotogati</taxon>
        <taxon>Thermotogota</taxon>
        <taxon>Thermotogae</taxon>
        <taxon>Thermotogales</taxon>
        <taxon>Fervidobacteriaceae</taxon>
        <taxon>Fervidobacterium</taxon>
    </lineage>
</organism>
<evidence type="ECO:0000313" key="2">
    <source>
        <dbReference type="EMBL" id="HGU51919.1"/>
    </source>
</evidence>
<keyword evidence="1" id="KW-0812">Transmembrane</keyword>
<reference evidence="2" key="1">
    <citation type="journal article" date="2020" name="mSystems">
        <title>Genome- and Community-Level Interaction Insights into Carbon Utilization and Element Cycling Functions of Hydrothermarchaeota in Hydrothermal Sediment.</title>
        <authorList>
            <person name="Zhou Z."/>
            <person name="Liu Y."/>
            <person name="Xu W."/>
            <person name="Pan J."/>
            <person name="Luo Z.H."/>
            <person name="Li M."/>
        </authorList>
    </citation>
    <scope>NUCLEOTIDE SEQUENCE [LARGE SCALE GENOMIC DNA]</scope>
    <source>
        <strain evidence="2">SpSt-61</strain>
    </source>
</reference>
<dbReference type="AlphaFoldDB" id="A0A7V4KBI9"/>